<accession>A0A7G2CAA4</accession>
<sequence length="384" mass="41939">MFHVNTSPPARQGLSPGKAVSTGSSPSYSLQTSHRMISANNSNATSSQNKTSPPSDNSYQVRGSPDVAILDFYRSDEEEESPYVPSRRSRLSPSPSPVGSGPHLLNRVGSYSSMGRSPSQGRPGNDDQLMFLEDLMTNIEEVSTLRANARRSISLGRAEMTDTTSSDDDTTNSSEAGSLSPDITGSIADIKKRIQRVTVGDSPEVTRDTFTPYTPSQQFYGNPSPQASPSMLTSERRQQTPMLSLPPRAPTSTPQSMVRELLVHECEAGPVQDEDSSEDEPQPRDPSESFSKNIPRSVSRGMSPPPADRVERVLPFSNHSTGSSPENQQDSSPDPEPVMLDISHKRGTQVFTEALRAPSRRRSVSPEFSAEVNWDKMSQEPKKQ</sequence>
<keyword evidence="3" id="KW-1185">Reference proteome</keyword>
<reference evidence="2 3" key="1">
    <citation type="submission" date="2020-08" db="EMBL/GenBank/DDBJ databases">
        <authorList>
            <person name="Newling K."/>
            <person name="Davey J."/>
            <person name="Forrester S."/>
        </authorList>
    </citation>
    <scope>NUCLEOTIDE SEQUENCE [LARGE SCALE GENOMIC DNA]</scope>
    <source>
        <strain evidence="3">Crithidia deanei Carvalho (ATCC PRA-265)</strain>
    </source>
</reference>
<feature type="compositionally biased region" description="Basic and acidic residues" evidence="1">
    <location>
        <begin position="373"/>
        <end position="384"/>
    </location>
</feature>
<evidence type="ECO:0000313" key="2">
    <source>
        <dbReference type="EMBL" id="CAD2215797.1"/>
    </source>
</evidence>
<feature type="region of interest" description="Disordered" evidence="1">
    <location>
        <begin position="199"/>
        <end position="384"/>
    </location>
</feature>
<name>A0A7G2CAA4_9TRYP</name>
<feature type="compositionally biased region" description="Low complexity" evidence="1">
    <location>
        <begin position="38"/>
        <end position="52"/>
    </location>
</feature>
<feature type="region of interest" description="Disordered" evidence="1">
    <location>
        <begin position="156"/>
        <end position="184"/>
    </location>
</feature>
<protein>
    <submittedName>
        <fullName evidence="2">Uncharacterized protein</fullName>
    </submittedName>
</protein>
<dbReference type="AlphaFoldDB" id="A0A7G2CAA4"/>
<feature type="compositionally biased region" description="Polar residues" evidence="1">
    <location>
        <begin position="109"/>
        <end position="122"/>
    </location>
</feature>
<proteinExistence type="predicted"/>
<gene>
    <name evidence="2" type="ORF">ADEAN_000325500</name>
</gene>
<dbReference type="Proteomes" id="UP000515908">
    <property type="component" value="Chromosome 05"/>
</dbReference>
<feature type="compositionally biased region" description="Low complexity" evidence="1">
    <location>
        <begin position="82"/>
        <end position="102"/>
    </location>
</feature>
<evidence type="ECO:0000313" key="3">
    <source>
        <dbReference type="Proteomes" id="UP000515908"/>
    </source>
</evidence>
<evidence type="ECO:0000256" key="1">
    <source>
        <dbReference type="SAM" id="MobiDB-lite"/>
    </source>
</evidence>
<organism evidence="2 3">
    <name type="scientific">Angomonas deanei</name>
    <dbReference type="NCBI Taxonomy" id="59799"/>
    <lineage>
        <taxon>Eukaryota</taxon>
        <taxon>Discoba</taxon>
        <taxon>Euglenozoa</taxon>
        <taxon>Kinetoplastea</taxon>
        <taxon>Metakinetoplastina</taxon>
        <taxon>Trypanosomatida</taxon>
        <taxon>Trypanosomatidae</taxon>
        <taxon>Strigomonadinae</taxon>
        <taxon>Angomonas</taxon>
    </lineage>
</organism>
<feature type="compositionally biased region" description="Polar residues" evidence="1">
    <location>
        <begin position="317"/>
        <end position="332"/>
    </location>
</feature>
<feature type="compositionally biased region" description="Polar residues" evidence="1">
    <location>
        <begin position="208"/>
        <end position="233"/>
    </location>
</feature>
<feature type="region of interest" description="Disordered" evidence="1">
    <location>
        <begin position="1"/>
        <end position="127"/>
    </location>
</feature>
<dbReference type="EMBL" id="LR877149">
    <property type="protein sequence ID" value="CAD2215797.1"/>
    <property type="molecule type" value="Genomic_DNA"/>
</dbReference>
<dbReference type="VEuPathDB" id="TriTrypDB:ADEAN_000325500"/>
<feature type="compositionally biased region" description="Polar residues" evidence="1">
    <location>
        <begin position="21"/>
        <end position="35"/>
    </location>
</feature>